<evidence type="ECO:0000313" key="10">
    <source>
        <dbReference type="Proteomes" id="UP000054172"/>
    </source>
</evidence>
<feature type="transmembrane region" description="Helical" evidence="8">
    <location>
        <begin position="151"/>
        <end position="173"/>
    </location>
</feature>
<evidence type="ECO:0000256" key="7">
    <source>
        <dbReference type="ARBA" id="ARBA00023136"/>
    </source>
</evidence>
<dbReference type="EMBL" id="LIIK01000023">
    <property type="protein sequence ID" value="KQM08757.1"/>
    <property type="molecule type" value="Genomic_DNA"/>
</dbReference>
<dbReference type="PANTHER" id="PTHR30472">
    <property type="entry name" value="FERRIC ENTEROBACTIN TRANSPORT SYSTEM PERMEASE PROTEIN"/>
    <property type="match status" value="1"/>
</dbReference>
<feature type="transmembrane region" description="Helical" evidence="8">
    <location>
        <begin position="12"/>
        <end position="35"/>
    </location>
</feature>
<evidence type="ECO:0000256" key="3">
    <source>
        <dbReference type="ARBA" id="ARBA00022448"/>
    </source>
</evidence>
<comment type="caution">
    <text evidence="9">The sequence shown here is derived from an EMBL/GenBank/DDBJ whole genome shotgun (WGS) entry which is preliminary data.</text>
</comment>
<protein>
    <recommendedName>
        <fullName evidence="11">Iron ABC transporter</fullName>
    </recommendedName>
</protein>
<dbReference type="GO" id="GO:0033214">
    <property type="term" value="P:siderophore-iron import into cell"/>
    <property type="evidence" value="ECO:0007669"/>
    <property type="project" value="TreeGrafter"/>
</dbReference>
<evidence type="ECO:0000256" key="4">
    <source>
        <dbReference type="ARBA" id="ARBA00022475"/>
    </source>
</evidence>
<feature type="transmembrane region" description="Helical" evidence="8">
    <location>
        <begin position="94"/>
        <end position="118"/>
    </location>
</feature>
<dbReference type="CDD" id="cd06550">
    <property type="entry name" value="TM_ABC_iron-siderophores_like"/>
    <property type="match status" value="1"/>
</dbReference>
<dbReference type="GO" id="GO:0022857">
    <property type="term" value="F:transmembrane transporter activity"/>
    <property type="evidence" value="ECO:0007669"/>
    <property type="project" value="InterPro"/>
</dbReference>
<accession>A0A0Q4B4A4</accession>
<dbReference type="STRING" id="1702214.AL399_05665"/>
<feature type="transmembrane region" description="Helical" evidence="8">
    <location>
        <begin position="310"/>
        <end position="331"/>
    </location>
</feature>
<reference evidence="9" key="1">
    <citation type="submission" date="2015-08" db="EMBL/GenBank/DDBJ databases">
        <title>Candidatus Bacteriodes Periocalifornicus.</title>
        <authorList>
            <person name="McLean J.S."/>
            <person name="Kelley S."/>
        </authorList>
    </citation>
    <scope>NUCLEOTIDE SEQUENCE [LARGE SCALE GENOMIC DNA]</scope>
    <source>
        <strain evidence="9">12B</strain>
    </source>
</reference>
<feature type="transmembrane region" description="Helical" evidence="8">
    <location>
        <begin position="283"/>
        <end position="303"/>
    </location>
</feature>
<gene>
    <name evidence="9" type="ORF">AL399_05665</name>
</gene>
<proteinExistence type="inferred from homology"/>
<sequence length="336" mass="34476">MGLYLHTRIPAVLVLLAGVLLGIFTLDLLLGSVPIPPAHTISLLLGHPGNPLEHSIILGYRLPKALTALLAGAGLGVSGLLMQTAFRNPLAGPYILGVSAGACLGAAVALLAVGGVLLSLPLPLALADWLGAMLSLVLVLLASMRLRSSTSLLVFGLMLSAAASAGVSVLQYWSSDQALKGFVLWSLGSMANVHGAALVLLGVAVMVGLLLAYLCVRPLDLLLLGPEQARHLGLSVGWSRALIFTATTLLAGTVTAFCGPIGFIGIAAPHVARFVCRAATHRLLITTTALVGASGLLLADLLAQLPGVRISLPINAVASLLGIPVVIYVLIKRPTQ</sequence>
<dbReference type="Pfam" id="PF01032">
    <property type="entry name" value="FecCD"/>
    <property type="match status" value="1"/>
</dbReference>
<dbReference type="GO" id="GO:0005886">
    <property type="term" value="C:plasma membrane"/>
    <property type="evidence" value="ECO:0007669"/>
    <property type="project" value="UniProtKB-SubCell"/>
</dbReference>
<keyword evidence="5 8" id="KW-0812">Transmembrane</keyword>
<dbReference type="Gene3D" id="1.10.3470.10">
    <property type="entry name" value="ABC transporter involved in vitamin B12 uptake, BtuC"/>
    <property type="match status" value="1"/>
</dbReference>
<evidence type="ECO:0000256" key="1">
    <source>
        <dbReference type="ARBA" id="ARBA00004651"/>
    </source>
</evidence>
<evidence type="ECO:0000256" key="6">
    <source>
        <dbReference type="ARBA" id="ARBA00022989"/>
    </source>
</evidence>
<feature type="transmembrane region" description="Helical" evidence="8">
    <location>
        <begin position="193"/>
        <end position="216"/>
    </location>
</feature>
<evidence type="ECO:0000256" key="2">
    <source>
        <dbReference type="ARBA" id="ARBA00007935"/>
    </source>
</evidence>
<keyword evidence="4" id="KW-1003">Cell membrane</keyword>
<keyword evidence="10" id="KW-1185">Reference proteome</keyword>
<organism evidence="9 10">
    <name type="scientific">Candidatus [Bacteroides] periocalifornicus</name>
    <dbReference type="NCBI Taxonomy" id="1702214"/>
    <lineage>
        <taxon>Bacteria</taxon>
        <taxon>Pseudomonadati</taxon>
        <taxon>Bacteroidota</taxon>
    </lineage>
</organism>
<feature type="transmembrane region" description="Helical" evidence="8">
    <location>
        <begin position="124"/>
        <end position="144"/>
    </location>
</feature>
<dbReference type="PANTHER" id="PTHR30472:SF41">
    <property type="entry name" value="TRANSPORT SYSTEM PERMEASE PROTEIN"/>
    <property type="match status" value="1"/>
</dbReference>
<dbReference type="SUPFAM" id="SSF81345">
    <property type="entry name" value="ABC transporter involved in vitamin B12 uptake, BtuC"/>
    <property type="match status" value="1"/>
</dbReference>
<evidence type="ECO:0008006" key="11">
    <source>
        <dbReference type="Google" id="ProtNLM"/>
    </source>
</evidence>
<keyword evidence="3" id="KW-0813">Transport</keyword>
<keyword evidence="6 8" id="KW-1133">Transmembrane helix</keyword>
<comment type="subcellular location">
    <subcellularLocation>
        <location evidence="1">Cell membrane</location>
        <topology evidence="1">Multi-pass membrane protein</topology>
    </subcellularLocation>
</comment>
<comment type="similarity">
    <text evidence="2">Belongs to the binding-protein-dependent transport system permease family. FecCD subfamily.</text>
</comment>
<dbReference type="AlphaFoldDB" id="A0A0Q4B4A4"/>
<feature type="transmembrane region" description="Helical" evidence="8">
    <location>
        <begin position="237"/>
        <end position="263"/>
    </location>
</feature>
<evidence type="ECO:0000313" key="9">
    <source>
        <dbReference type="EMBL" id="KQM08757.1"/>
    </source>
</evidence>
<evidence type="ECO:0000256" key="8">
    <source>
        <dbReference type="SAM" id="Phobius"/>
    </source>
</evidence>
<dbReference type="InterPro" id="IPR037294">
    <property type="entry name" value="ABC_BtuC-like"/>
</dbReference>
<dbReference type="Proteomes" id="UP000054172">
    <property type="component" value="Unassembled WGS sequence"/>
</dbReference>
<name>A0A0Q4B4A4_9BACT</name>
<evidence type="ECO:0000256" key="5">
    <source>
        <dbReference type="ARBA" id="ARBA00022692"/>
    </source>
</evidence>
<dbReference type="PATRIC" id="fig|1702214.3.peg.178"/>
<feature type="transmembrane region" description="Helical" evidence="8">
    <location>
        <begin position="65"/>
        <end position="82"/>
    </location>
</feature>
<dbReference type="InterPro" id="IPR000522">
    <property type="entry name" value="ABC_transptr_permease_BtuC"/>
</dbReference>
<keyword evidence="7 8" id="KW-0472">Membrane</keyword>